<organism evidence="2 3">
    <name type="scientific">Rhodnius prolixus</name>
    <name type="common">Triatomid bug</name>
    <dbReference type="NCBI Taxonomy" id="13249"/>
    <lineage>
        <taxon>Eukaryota</taxon>
        <taxon>Metazoa</taxon>
        <taxon>Ecdysozoa</taxon>
        <taxon>Arthropoda</taxon>
        <taxon>Hexapoda</taxon>
        <taxon>Insecta</taxon>
        <taxon>Pterygota</taxon>
        <taxon>Neoptera</taxon>
        <taxon>Paraneoptera</taxon>
        <taxon>Hemiptera</taxon>
        <taxon>Heteroptera</taxon>
        <taxon>Panheteroptera</taxon>
        <taxon>Cimicomorpha</taxon>
        <taxon>Reduviidae</taxon>
        <taxon>Triatominae</taxon>
        <taxon>Rhodnius</taxon>
    </lineage>
</organism>
<dbReference type="Proteomes" id="UP000015103">
    <property type="component" value="Unassembled WGS sequence"/>
</dbReference>
<proteinExistence type="predicted"/>
<keyword evidence="3" id="KW-1185">Reference proteome</keyword>
<dbReference type="STRING" id="13249.T1IAE7"/>
<sequence>MNGCGGLHSPRHVANISLTQESRSFSSSMATESYSYSTTRFTRTNTTTTSSSFSSATTTNGDTSASRLLTPTKLTEQLSPSSFIVQRVERLYGPGALAQGFYSPRKAGSSTKATKVTTLLKEETTTHNIEDGKNEQSLPVLKLLRPEFRAQLTVANRKLRTTSIPEKLRYFFLKIVREKYMSRPEAEYNSKTIYDYKENYVNKDVYSKQCTVDSSPYEDIKPEEKRKNSSDQ</sequence>
<dbReference type="HOGENOM" id="CLU_1197463_0_0_1"/>
<feature type="region of interest" description="Disordered" evidence="1">
    <location>
        <begin position="36"/>
        <end position="71"/>
    </location>
</feature>
<feature type="compositionally biased region" description="Polar residues" evidence="1">
    <location>
        <begin position="61"/>
        <end position="71"/>
    </location>
</feature>
<protein>
    <submittedName>
        <fullName evidence="2">Uncharacterized protein</fullName>
    </submittedName>
</protein>
<dbReference type="VEuPathDB" id="VectorBase:RPRC013268"/>
<dbReference type="EMBL" id="ACPB03023648">
    <property type="status" value="NOT_ANNOTATED_CDS"/>
    <property type="molecule type" value="Genomic_DNA"/>
</dbReference>
<reference evidence="2" key="1">
    <citation type="submission" date="2015-05" db="UniProtKB">
        <authorList>
            <consortium name="EnsemblMetazoa"/>
        </authorList>
    </citation>
    <scope>IDENTIFICATION</scope>
</reference>
<evidence type="ECO:0000256" key="1">
    <source>
        <dbReference type="SAM" id="MobiDB-lite"/>
    </source>
</evidence>
<evidence type="ECO:0000313" key="3">
    <source>
        <dbReference type="Proteomes" id="UP000015103"/>
    </source>
</evidence>
<evidence type="ECO:0000313" key="2">
    <source>
        <dbReference type="EnsemblMetazoa" id="RPRC013268-PA"/>
    </source>
</evidence>
<dbReference type="AlphaFoldDB" id="T1IAE7"/>
<dbReference type="InParanoid" id="T1IAE7"/>
<name>T1IAE7_RHOPR</name>
<accession>T1IAE7</accession>
<feature type="compositionally biased region" description="Low complexity" evidence="1">
    <location>
        <begin position="36"/>
        <end position="60"/>
    </location>
</feature>
<dbReference type="EnsemblMetazoa" id="RPRC013268-RA">
    <property type="protein sequence ID" value="RPRC013268-PA"/>
    <property type="gene ID" value="RPRC013268"/>
</dbReference>